<dbReference type="AlphaFoldDB" id="A0A4R1QKX2"/>
<evidence type="ECO:0000256" key="2">
    <source>
        <dbReference type="PROSITE-ProRule" id="PRU00252"/>
    </source>
</evidence>
<organism evidence="4 5">
    <name type="scientific">Allofournierella massiliensis</name>
    <dbReference type="NCBI Taxonomy" id="1650663"/>
    <lineage>
        <taxon>Bacteria</taxon>
        <taxon>Bacillati</taxon>
        <taxon>Bacillota</taxon>
        <taxon>Clostridia</taxon>
        <taxon>Eubacteriales</taxon>
        <taxon>Oscillospiraceae</taxon>
        <taxon>Allofournierella</taxon>
    </lineage>
</organism>
<proteinExistence type="predicted"/>
<reference evidence="4 5" key="1">
    <citation type="submission" date="2019-03" db="EMBL/GenBank/DDBJ databases">
        <title>Genomic Encyclopedia of Type Strains, Phase IV (KMG-IV): sequencing the most valuable type-strain genomes for metagenomic binning, comparative biology and taxonomic classification.</title>
        <authorList>
            <person name="Goeker M."/>
        </authorList>
    </citation>
    <scope>NUCLEOTIDE SEQUENCE [LARGE SCALE GENOMIC DNA]</scope>
    <source>
        <strain evidence="4 5">DSM 100451</strain>
    </source>
</reference>
<dbReference type="SUPFAM" id="SSF50249">
    <property type="entry name" value="Nucleic acid-binding proteins"/>
    <property type="match status" value="1"/>
</dbReference>
<dbReference type="GO" id="GO:0003697">
    <property type="term" value="F:single-stranded DNA binding"/>
    <property type="evidence" value="ECO:0007669"/>
    <property type="project" value="InterPro"/>
</dbReference>
<dbReference type="Gene3D" id="2.40.50.140">
    <property type="entry name" value="Nucleic acid-binding proteins"/>
    <property type="match status" value="1"/>
</dbReference>
<evidence type="ECO:0000256" key="1">
    <source>
        <dbReference type="ARBA" id="ARBA00023125"/>
    </source>
</evidence>
<name>A0A4R1QKX2_9FIRM</name>
<comment type="caution">
    <text evidence="4">The sequence shown here is derived from an EMBL/GenBank/DDBJ whole genome shotgun (WGS) entry which is preliminary data.</text>
</comment>
<evidence type="ECO:0000313" key="5">
    <source>
        <dbReference type="Proteomes" id="UP000295184"/>
    </source>
</evidence>
<evidence type="ECO:0000256" key="3">
    <source>
        <dbReference type="SAM" id="MobiDB-lite"/>
    </source>
</evidence>
<feature type="region of interest" description="Disordered" evidence="3">
    <location>
        <begin position="102"/>
        <end position="135"/>
    </location>
</feature>
<dbReference type="RefSeq" id="WP_058965428.1">
    <property type="nucleotide sequence ID" value="NZ_CABKVM010000018.1"/>
</dbReference>
<gene>
    <name evidence="4" type="ORF">EDD77_12219</name>
</gene>
<dbReference type="Proteomes" id="UP000295184">
    <property type="component" value="Unassembled WGS sequence"/>
</dbReference>
<sequence length="135" mass="15259">MAQIHVFGRVMHDLVPKESQSKQPYVCFDLMERSGNNPPDFYQVWARGDQVARLVRLKIKKGSMIWLTGSQKLVDVRQKDGTTVKKLKIWLTDFGFLPGQTPRAKTECEQHDSDTAATAPAPSEVMDGDRESLPE</sequence>
<dbReference type="InterPro" id="IPR012340">
    <property type="entry name" value="NA-bd_OB-fold"/>
</dbReference>
<dbReference type="InterPro" id="IPR000424">
    <property type="entry name" value="Primosome_PriB/ssb"/>
</dbReference>
<dbReference type="PROSITE" id="PS50935">
    <property type="entry name" value="SSB"/>
    <property type="match status" value="1"/>
</dbReference>
<protein>
    <submittedName>
        <fullName evidence="4">Single-stranded DNA-binding protein</fullName>
    </submittedName>
</protein>
<dbReference type="STRING" id="1650663.GCA_001486665_02422"/>
<accession>A0A4R1QKX2</accession>
<dbReference type="OrthoDB" id="2064896at2"/>
<dbReference type="Pfam" id="PF00436">
    <property type="entry name" value="SSB"/>
    <property type="match status" value="1"/>
</dbReference>
<feature type="compositionally biased region" description="Basic and acidic residues" evidence="3">
    <location>
        <begin position="104"/>
        <end position="114"/>
    </location>
</feature>
<evidence type="ECO:0000313" key="4">
    <source>
        <dbReference type="EMBL" id="TCL54328.1"/>
    </source>
</evidence>
<keyword evidence="1 2" id="KW-0238">DNA-binding</keyword>
<dbReference type="EMBL" id="SLUM01000022">
    <property type="protein sequence ID" value="TCL54328.1"/>
    <property type="molecule type" value="Genomic_DNA"/>
</dbReference>